<evidence type="ECO:0000313" key="2">
    <source>
        <dbReference type="EMBL" id="QCE06991.1"/>
    </source>
</evidence>
<protein>
    <submittedName>
        <fullName evidence="2">Uncharacterized protein</fullName>
    </submittedName>
</protein>
<dbReference type="EMBL" id="CP039353">
    <property type="protein sequence ID" value="QCE06990.1"/>
    <property type="molecule type" value="Genomic_DNA"/>
</dbReference>
<accession>A0A4D6N2B2</accession>
<keyword evidence="3" id="KW-1185">Reference proteome</keyword>
<sequence>MTNKLTTLKKQCVIHKEALEKEREIVKGEKVELEKKYKSWRNYCLESEKKNERFDMNKDVFRGTIMDALMNVDEIVEAQANCKMREK</sequence>
<proteinExistence type="predicted"/>
<gene>
    <name evidence="1" type="ORF">DEO72_LG9g2005</name>
    <name evidence="2" type="ORF">DEO72_LG9g2006</name>
</gene>
<dbReference type="EMBL" id="CP039353">
    <property type="protein sequence ID" value="QCE06991.1"/>
    <property type="molecule type" value="Genomic_DNA"/>
</dbReference>
<dbReference type="AlphaFoldDB" id="A0A4D6N2B2"/>
<evidence type="ECO:0000313" key="3">
    <source>
        <dbReference type="Proteomes" id="UP000501690"/>
    </source>
</evidence>
<reference evidence="2 3" key="1">
    <citation type="submission" date="2019-04" db="EMBL/GenBank/DDBJ databases">
        <title>An improved genome assembly and genetic linkage map for asparagus bean, Vigna unguiculata ssp. sesquipedialis.</title>
        <authorList>
            <person name="Xia Q."/>
            <person name="Zhang R."/>
            <person name="Dong Y."/>
        </authorList>
    </citation>
    <scope>NUCLEOTIDE SEQUENCE [LARGE SCALE GENOMIC DNA]</scope>
    <source>
        <tissue evidence="2">Leaf</tissue>
    </source>
</reference>
<name>A0A4D6N2B2_VIGUN</name>
<dbReference type="Proteomes" id="UP000501690">
    <property type="component" value="Linkage Group LG9"/>
</dbReference>
<evidence type="ECO:0000313" key="1">
    <source>
        <dbReference type="EMBL" id="QCE06990.1"/>
    </source>
</evidence>
<organism evidence="2 3">
    <name type="scientific">Vigna unguiculata</name>
    <name type="common">Cowpea</name>
    <dbReference type="NCBI Taxonomy" id="3917"/>
    <lineage>
        <taxon>Eukaryota</taxon>
        <taxon>Viridiplantae</taxon>
        <taxon>Streptophyta</taxon>
        <taxon>Embryophyta</taxon>
        <taxon>Tracheophyta</taxon>
        <taxon>Spermatophyta</taxon>
        <taxon>Magnoliopsida</taxon>
        <taxon>eudicotyledons</taxon>
        <taxon>Gunneridae</taxon>
        <taxon>Pentapetalae</taxon>
        <taxon>rosids</taxon>
        <taxon>fabids</taxon>
        <taxon>Fabales</taxon>
        <taxon>Fabaceae</taxon>
        <taxon>Papilionoideae</taxon>
        <taxon>50 kb inversion clade</taxon>
        <taxon>NPAAA clade</taxon>
        <taxon>indigoferoid/millettioid clade</taxon>
        <taxon>Phaseoleae</taxon>
        <taxon>Vigna</taxon>
    </lineage>
</organism>